<evidence type="ECO:0000313" key="2">
    <source>
        <dbReference type="Proteomes" id="UP001270362"/>
    </source>
</evidence>
<gene>
    <name evidence="1" type="ORF">B0T22DRAFT_215410</name>
</gene>
<protein>
    <submittedName>
        <fullName evidence="1">Uncharacterized protein</fullName>
    </submittedName>
</protein>
<dbReference type="EMBL" id="JAULSO010000003">
    <property type="protein sequence ID" value="KAK3685360.1"/>
    <property type="molecule type" value="Genomic_DNA"/>
</dbReference>
<organism evidence="1 2">
    <name type="scientific">Podospora appendiculata</name>
    <dbReference type="NCBI Taxonomy" id="314037"/>
    <lineage>
        <taxon>Eukaryota</taxon>
        <taxon>Fungi</taxon>
        <taxon>Dikarya</taxon>
        <taxon>Ascomycota</taxon>
        <taxon>Pezizomycotina</taxon>
        <taxon>Sordariomycetes</taxon>
        <taxon>Sordariomycetidae</taxon>
        <taxon>Sordariales</taxon>
        <taxon>Podosporaceae</taxon>
        <taxon>Podospora</taxon>
    </lineage>
</organism>
<sequence length="146" mass="15242">MCGHESITPAAPRVGARVDFFSASQGPLGNLIFLDPSTPAGPLATHVRFSPRAGVVPLDDGVLVSIHVTGDLTKSIRDSGLFRQFTLHRVGSRSGKDQPFDMTLDNSLSLNVGHDGIIGRRVSIVAGGELLADGIVGFNTPPSPSS</sequence>
<reference evidence="1" key="1">
    <citation type="journal article" date="2023" name="Mol. Phylogenet. Evol.">
        <title>Genome-scale phylogeny and comparative genomics of the fungal order Sordariales.</title>
        <authorList>
            <person name="Hensen N."/>
            <person name="Bonometti L."/>
            <person name="Westerberg I."/>
            <person name="Brannstrom I.O."/>
            <person name="Guillou S."/>
            <person name="Cros-Aarteil S."/>
            <person name="Calhoun S."/>
            <person name="Haridas S."/>
            <person name="Kuo A."/>
            <person name="Mondo S."/>
            <person name="Pangilinan J."/>
            <person name="Riley R."/>
            <person name="LaButti K."/>
            <person name="Andreopoulos B."/>
            <person name="Lipzen A."/>
            <person name="Chen C."/>
            <person name="Yan M."/>
            <person name="Daum C."/>
            <person name="Ng V."/>
            <person name="Clum A."/>
            <person name="Steindorff A."/>
            <person name="Ohm R.A."/>
            <person name="Martin F."/>
            <person name="Silar P."/>
            <person name="Natvig D.O."/>
            <person name="Lalanne C."/>
            <person name="Gautier V."/>
            <person name="Ament-Velasquez S.L."/>
            <person name="Kruys A."/>
            <person name="Hutchinson M.I."/>
            <person name="Powell A.J."/>
            <person name="Barry K."/>
            <person name="Miller A.N."/>
            <person name="Grigoriev I.V."/>
            <person name="Debuchy R."/>
            <person name="Gladieux P."/>
            <person name="Hiltunen Thoren M."/>
            <person name="Johannesson H."/>
        </authorList>
    </citation>
    <scope>NUCLEOTIDE SEQUENCE</scope>
    <source>
        <strain evidence="1">CBS 314.62</strain>
    </source>
</reference>
<proteinExistence type="predicted"/>
<evidence type="ECO:0000313" key="1">
    <source>
        <dbReference type="EMBL" id="KAK3685360.1"/>
    </source>
</evidence>
<keyword evidence="2" id="KW-1185">Reference proteome</keyword>
<dbReference type="Proteomes" id="UP001270362">
    <property type="component" value="Unassembled WGS sequence"/>
</dbReference>
<reference evidence="1" key="2">
    <citation type="submission" date="2023-06" db="EMBL/GenBank/DDBJ databases">
        <authorList>
            <consortium name="Lawrence Berkeley National Laboratory"/>
            <person name="Haridas S."/>
            <person name="Hensen N."/>
            <person name="Bonometti L."/>
            <person name="Westerberg I."/>
            <person name="Brannstrom I.O."/>
            <person name="Guillou S."/>
            <person name="Cros-Aarteil S."/>
            <person name="Calhoun S."/>
            <person name="Kuo A."/>
            <person name="Mondo S."/>
            <person name="Pangilinan J."/>
            <person name="Riley R."/>
            <person name="Labutti K."/>
            <person name="Andreopoulos B."/>
            <person name="Lipzen A."/>
            <person name="Chen C."/>
            <person name="Yanf M."/>
            <person name="Daum C."/>
            <person name="Ng V."/>
            <person name="Clum A."/>
            <person name="Steindorff A."/>
            <person name="Ohm R."/>
            <person name="Martin F."/>
            <person name="Silar P."/>
            <person name="Natvig D."/>
            <person name="Lalanne C."/>
            <person name="Gautier V."/>
            <person name="Ament-Velasquez S.L."/>
            <person name="Kruys A."/>
            <person name="Hutchinson M.I."/>
            <person name="Powell A.J."/>
            <person name="Barry K."/>
            <person name="Miller A.N."/>
            <person name="Grigoriev I.V."/>
            <person name="Debuchy R."/>
            <person name="Gladieux P."/>
            <person name="Thoren M.H."/>
            <person name="Johannesson H."/>
        </authorList>
    </citation>
    <scope>NUCLEOTIDE SEQUENCE</scope>
    <source>
        <strain evidence="1">CBS 314.62</strain>
    </source>
</reference>
<dbReference type="AlphaFoldDB" id="A0AAE0X591"/>
<comment type="caution">
    <text evidence="1">The sequence shown here is derived from an EMBL/GenBank/DDBJ whole genome shotgun (WGS) entry which is preliminary data.</text>
</comment>
<accession>A0AAE0X591</accession>
<name>A0AAE0X591_9PEZI</name>